<name>A0ABQ9YPE6_9CRUS</name>
<dbReference type="Proteomes" id="UP001234178">
    <property type="component" value="Unassembled WGS sequence"/>
</dbReference>
<dbReference type="EMBL" id="JAOYFB010000001">
    <property type="protein sequence ID" value="KAK4002491.1"/>
    <property type="molecule type" value="Genomic_DNA"/>
</dbReference>
<comment type="caution">
    <text evidence="1">The sequence shown here is derived from an EMBL/GenBank/DDBJ whole genome shotgun (WGS) entry which is preliminary data.</text>
</comment>
<evidence type="ECO:0000313" key="1">
    <source>
        <dbReference type="EMBL" id="KAK4002491.1"/>
    </source>
</evidence>
<keyword evidence="2" id="KW-1185">Reference proteome</keyword>
<gene>
    <name evidence="1" type="ORF">OUZ56_004315</name>
</gene>
<proteinExistence type="predicted"/>
<evidence type="ECO:0000313" key="2">
    <source>
        <dbReference type="Proteomes" id="UP001234178"/>
    </source>
</evidence>
<protein>
    <submittedName>
        <fullName evidence="1">Uncharacterized protein</fullName>
    </submittedName>
</protein>
<organism evidence="1 2">
    <name type="scientific">Daphnia magna</name>
    <dbReference type="NCBI Taxonomy" id="35525"/>
    <lineage>
        <taxon>Eukaryota</taxon>
        <taxon>Metazoa</taxon>
        <taxon>Ecdysozoa</taxon>
        <taxon>Arthropoda</taxon>
        <taxon>Crustacea</taxon>
        <taxon>Branchiopoda</taxon>
        <taxon>Diplostraca</taxon>
        <taxon>Cladocera</taxon>
        <taxon>Anomopoda</taxon>
        <taxon>Daphniidae</taxon>
        <taxon>Daphnia</taxon>
    </lineage>
</organism>
<sequence length="62" mass="7185">MNKQMIEYLDVATDARKEKLWEKLSLTANDVNLLSNGRPPQCMCVPGRLFKVTVYTLTNRRN</sequence>
<accession>A0ABQ9YPE6</accession>
<reference evidence="1 2" key="1">
    <citation type="journal article" date="2023" name="Nucleic Acids Res.">
        <title>The hologenome of Daphnia magna reveals possible DNA methylation and microbiome-mediated evolution of the host genome.</title>
        <authorList>
            <person name="Chaturvedi A."/>
            <person name="Li X."/>
            <person name="Dhandapani V."/>
            <person name="Marshall H."/>
            <person name="Kissane S."/>
            <person name="Cuenca-Cambronero M."/>
            <person name="Asole G."/>
            <person name="Calvet F."/>
            <person name="Ruiz-Romero M."/>
            <person name="Marangio P."/>
            <person name="Guigo R."/>
            <person name="Rago D."/>
            <person name="Mirbahai L."/>
            <person name="Eastwood N."/>
            <person name="Colbourne J.K."/>
            <person name="Zhou J."/>
            <person name="Mallon E."/>
            <person name="Orsini L."/>
        </authorList>
    </citation>
    <scope>NUCLEOTIDE SEQUENCE [LARGE SCALE GENOMIC DNA]</scope>
    <source>
        <strain evidence="1">LRV0_1</strain>
    </source>
</reference>